<keyword evidence="19" id="KW-1185">Reference proteome</keyword>
<evidence type="ECO:0000256" key="8">
    <source>
        <dbReference type="ARBA" id="ARBA00022640"/>
    </source>
</evidence>
<dbReference type="Gene3D" id="1.25.40.10">
    <property type="entry name" value="Tetratricopeptide repeat domain"/>
    <property type="match status" value="5"/>
</dbReference>
<evidence type="ECO:0000259" key="17">
    <source>
        <dbReference type="Pfam" id="PF14432"/>
    </source>
</evidence>
<evidence type="ECO:0000256" key="7">
    <source>
        <dbReference type="ARBA" id="ARBA00022598"/>
    </source>
</evidence>
<keyword evidence="8" id="KW-0934">Plastid</keyword>
<keyword evidence="10" id="KW-0547">Nucleotide-binding</keyword>
<comment type="similarity">
    <text evidence="4">Belongs to the PPR family. PCMP-H subfamily.</text>
</comment>
<evidence type="ECO:0000256" key="1">
    <source>
        <dbReference type="ARBA" id="ARBA00004173"/>
    </source>
</evidence>
<evidence type="ECO:0000256" key="15">
    <source>
        <dbReference type="ARBA" id="ARBA00030268"/>
    </source>
</evidence>
<proteinExistence type="inferred from homology"/>
<dbReference type="GO" id="GO:0006436">
    <property type="term" value="P:tryptophanyl-tRNA aminoacylation"/>
    <property type="evidence" value="ECO:0007669"/>
    <property type="project" value="InterPro"/>
</dbReference>
<sequence length="1096" mass="123180">MCFPNIISLLYHILKLNSLKQYHQPTHSLVGHEIPKLLKYLLHFLGKKSSWYWIRSSLTSSISQTLASKLKKLQIVMTSLILPTASLSTPPQSPISSSSSRIQHTLTQRIHIPPHIYKHPAAILLELCTSLQELHQIIPLIIKNGLYQEHLFQTKLVSLFCKYNSLTEATRVFEPIEDKNDALYHTMLKGYAQNSSISDGFSFFCRMVEDGVQPVVYNFTYLLKGCGENNYVREGKEVHAQVILNGHERDIYVMTCVVNMYAKCKLVEDAYKVFVRLPERDLVCWNTIIAGYAQNGFAGRAIELVAQMLSEGLRPDPVTVISILPAVGNVGDLRVGKSIHGYVFKSGYERHGNVATALVDMYLKCGCLSTGRVIFDKMSSKNVVSWNIMIDGYAQNDDYAEALSLFDKMLDNGFKPTGVTVMVALHACADSGELTRGLFVHSLVNELGLKHDVSVMNSLISMYCKCKRVDIAAEIFKNMKEKTLVSWNAMILGYAQNGQIISALNHFRLMKVKNIDPDSFTMVSIIAAVTEFSVLCQAKWVHGVVTRTCLDTNVFVKTALVDMYAKCGAITTARKLFDLMNDRHVTTWNAMIDGYGTHGYGTEAIKLFEEMEAGDIKPNNITFLCIISACSHSGFVEEGCQYFYKMKNEYEIEPTMDHYGAMVDLLGRSGRLTEAWDFIQNMPVEPGINVFGAMLGACKIHKNVELAEMAADRLFELNPNDGGYYVLLANIYATASMWDKVTEIRSKMEERGIRKTPGYSSVELENEVHTFYSGSSWHSDSNKIYNFLEILIDKIKDAGYVPATDLMQDVEDDLKEQMVSTHSEKLAIAFGLLNTRRGTTIHIRKNLRVCGDCHNATKYISLVENREIIVRDLHRFHHFKNGICSCGDYCYISDLVPVGEDQKQHLELTRELAERVNHLYGGRKWKKLGGRGGLIFKVPEPLIPPAGARVMSLTDGLSKMSKSATSDLSRINLLDSKDAIANKIKRCKTDSFPGLEFDNPDRPECNNLLSIYQIITNKTKEEVAQECQSMNWGTFKPVLTDALIDHLQPIQARYEEIMSDTGYLDQILAEGASKAADIADVTVSNVYQAMGFLKRR</sequence>
<evidence type="ECO:0000256" key="13">
    <source>
        <dbReference type="ARBA" id="ARBA00022946"/>
    </source>
</evidence>
<dbReference type="Pfam" id="PF20431">
    <property type="entry name" value="E_motif"/>
    <property type="match status" value="1"/>
</dbReference>
<comment type="subcellular location">
    <subcellularLocation>
        <location evidence="1">Mitochondrion</location>
    </subcellularLocation>
    <subcellularLocation>
        <location evidence="2">Plastid</location>
        <location evidence="2">Chloroplast</location>
    </subcellularLocation>
</comment>
<evidence type="ECO:0000256" key="10">
    <source>
        <dbReference type="ARBA" id="ARBA00022741"/>
    </source>
</evidence>
<dbReference type="NCBIfam" id="TIGR00756">
    <property type="entry name" value="PPR"/>
    <property type="match status" value="7"/>
</dbReference>
<dbReference type="InterPro" id="IPR011990">
    <property type="entry name" value="TPR-like_helical_dom_sf"/>
</dbReference>
<evidence type="ECO:0000256" key="14">
    <source>
        <dbReference type="ARBA" id="ARBA00023146"/>
    </source>
</evidence>
<dbReference type="InterPro" id="IPR002306">
    <property type="entry name" value="Trp-tRNA-ligase"/>
</dbReference>
<dbReference type="Pfam" id="PF00579">
    <property type="entry name" value="tRNA-synt_1b"/>
    <property type="match status" value="1"/>
</dbReference>
<dbReference type="PANTHER" id="PTHR47926">
    <property type="entry name" value="PENTATRICOPEPTIDE REPEAT-CONTAINING PROTEIN"/>
    <property type="match status" value="1"/>
</dbReference>
<keyword evidence="7" id="KW-0436">Ligase</keyword>
<dbReference type="InterPro" id="IPR014729">
    <property type="entry name" value="Rossmann-like_a/b/a_fold"/>
</dbReference>
<evidence type="ECO:0000256" key="11">
    <source>
        <dbReference type="ARBA" id="ARBA00022840"/>
    </source>
</evidence>
<protein>
    <recommendedName>
        <fullName evidence="5">tryptophan--tRNA ligase</fullName>
        <ecNumber evidence="5">6.1.1.2</ecNumber>
    </recommendedName>
    <alternativeName>
        <fullName evidence="15">Tryptophanyl-tRNA synthetase</fullName>
    </alternativeName>
</protein>
<dbReference type="InterPro" id="IPR046960">
    <property type="entry name" value="PPR_At4g14850-like_plant"/>
</dbReference>
<keyword evidence="9" id="KW-0677">Repeat</keyword>
<dbReference type="PANTHER" id="PTHR47926:SF373">
    <property type="entry name" value="TETRATRICOPEPTIDE-LIKE HELICAL DOMAIN SUPERFAMILY, DYW DOMAIN-CONTAINING PROTEIN"/>
    <property type="match status" value="1"/>
</dbReference>
<dbReference type="GO" id="GO:0005739">
    <property type="term" value="C:mitochondrion"/>
    <property type="evidence" value="ECO:0007669"/>
    <property type="project" value="UniProtKB-SubCell"/>
</dbReference>
<feature type="domain" description="DYW" evidence="17">
    <location>
        <begin position="799"/>
        <end position="889"/>
    </location>
</feature>
<dbReference type="Gene3D" id="1.10.240.10">
    <property type="entry name" value="Tyrosyl-Transfer RNA Synthetase"/>
    <property type="match status" value="1"/>
</dbReference>
<keyword evidence="12" id="KW-0648">Protein biosynthesis</keyword>
<feature type="repeat" description="PPR" evidence="16">
    <location>
        <begin position="281"/>
        <end position="315"/>
    </location>
</feature>
<dbReference type="InterPro" id="IPR046848">
    <property type="entry name" value="E_motif"/>
</dbReference>
<name>A0A9K3IRK8_HELAN</name>
<comment type="caution">
    <text evidence="18">The sequence shown here is derived from an EMBL/GenBank/DDBJ whole genome shotgun (WGS) entry which is preliminary data.</text>
</comment>
<dbReference type="GO" id="GO:0005524">
    <property type="term" value="F:ATP binding"/>
    <property type="evidence" value="ECO:0007669"/>
    <property type="project" value="UniProtKB-KW"/>
</dbReference>
<dbReference type="FunFam" id="1.25.40.10:FF:002415">
    <property type="entry name" value="Uncharacterized protein"/>
    <property type="match status" value="1"/>
</dbReference>
<reference evidence="18" key="2">
    <citation type="submission" date="2020-06" db="EMBL/GenBank/DDBJ databases">
        <title>Helianthus annuus Genome sequencing and assembly Release 2.</title>
        <authorList>
            <person name="Gouzy J."/>
            <person name="Langlade N."/>
            <person name="Munos S."/>
        </authorList>
    </citation>
    <scope>NUCLEOTIDE SEQUENCE</scope>
    <source>
        <tissue evidence="18">Leaves</tissue>
    </source>
</reference>
<dbReference type="GO" id="GO:0009451">
    <property type="term" value="P:RNA modification"/>
    <property type="evidence" value="ECO:0007669"/>
    <property type="project" value="InterPro"/>
</dbReference>
<dbReference type="InterPro" id="IPR032867">
    <property type="entry name" value="DYW_dom"/>
</dbReference>
<evidence type="ECO:0000256" key="6">
    <source>
        <dbReference type="ARBA" id="ARBA00022528"/>
    </source>
</evidence>
<evidence type="ECO:0000256" key="2">
    <source>
        <dbReference type="ARBA" id="ARBA00004229"/>
    </source>
</evidence>
<dbReference type="FunFam" id="1.10.240.10:FF:000002">
    <property type="entry name" value="Tryptophan--tRNA ligase"/>
    <property type="match status" value="1"/>
</dbReference>
<evidence type="ECO:0000256" key="5">
    <source>
        <dbReference type="ARBA" id="ARBA00013161"/>
    </source>
</evidence>
<dbReference type="GO" id="GO:0003723">
    <property type="term" value="F:RNA binding"/>
    <property type="evidence" value="ECO:0007669"/>
    <property type="project" value="InterPro"/>
</dbReference>
<dbReference type="GO" id="GO:0009507">
    <property type="term" value="C:chloroplast"/>
    <property type="evidence" value="ECO:0007669"/>
    <property type="project" value="UniProtKB-SubCell"/>
</dbReference>
<dbReference type="FunFam" id="1.25.40.10:FF:001326">
    <property type="entry name" value="Pentatricopeptide repeat-containing protein"/>
    <property type="match status" value="1"/>
</dbReference>
<evidence type="ECO:0000256" key="9">
    <source>
        <dbReference type="ARBA" id="ARBA00022737"/>
    </source>
</evidence>
<dbReference type="InterPro" id="IPR002885">
    <property type="entry name" value="PPR_rpt"/>
</dbReference>
<dbReference type="Pfam" id="PF13041">
    <property type="entry name" value="PPR_2"/>
    <property type="match status" value="3"/>
</dbReference>
<keyword evidence="13" id="KW-0809">Transit peptide</keyword>
<organism evidence="18 19">
    <name type="scientific">Helianthus annuus</name>
    <name type="common">Common sunflower</name>
    <dbReference type="NCBI Taxonomy" id="4232"/>
    <lineage>
        <taxon>Eukaryota</taxon>
        <taxon>Viridiplantae</taxon>
        <taxon>Streptophyta</taxon>
        <taxon>Embryophyta</taxon>
        <taxon>Tracheophyta</taxon>
        <taxon>Spermatophyta</taxon>
        <taxon>Magnoliopsida</taxon>
        <taxon>eudicotyledons</taxon>
        <taxon>Gunneridae</taxon>
        <taxon>Pentapetalae</taxon>
        <taxon>asterids</taxon>
        <taxon>campanulids</taxon>
        <taxon>Asterales</taxon>
        <taxon>Asteraceae</taxon>
        <taxon>Asteroideae</taxon>
        <taxon>Heliantheae alliance</taxon>
        <taxon>Heliantheae</taxon>
        <taxon>Helianthus</taxon>
    </lineage>
</organism>
<dbReference type="Gramene" id="mRNA:HanXRQr2_Chr06g0252341">
    <property type="protein sequence ID" value="mRNA:HanXRQr2_Chr06g0252341"/>
    <property type="gene ID" value="HanXRQr2_Chr06g0252341"/>
</dbReference>
<dbReference type="FunFam" id="1.25.40.10:FF:000073">
    <property type="entry name" value="Pentatricopeptide repeat-containing protein chloroplastic"/>
    <property type="match status" value="1"/>
</dbReference>
<feature type="repeat" description="PPR" evidence="16">
    <location>
        <begin position="180"/>
        <end position="214"/>
    </location>
</feature>
<dbReference type="GO" id="GO:0008270">
    <property type="term" value="F:zinc ion binding"/>
    <property type="evidence" value="ECO:0007669"/>
    <property type="project" value="InterPro"/>
</dbReference>
<comment type="similarity">
    <text evidence="3">Belongs to the class-I aminoacyl-tRNA synthetase family.</text>
</comment>
<dbReference type="FunFam" id="1.25.40.10:FF:000031">
    <property type="entry name" value="Pentatricopeptide repeat-containing protein mitochondrial"/>
    <property type="match status" value="1"/>
</dbReference>
<reference evidence="18" key="1">
    <citation type="journal article" date="2017" name="Nature">
        <title>The sunflower genome provides insights into oil metabolism, flowering and Asterid evolution.</title>
        <authorList>
            <person name="Badouin H."/>
            <person name="Gouzy J."/>
            <person name="Grassa C.J."/>
            <person name="Murat F."/>
            <person name="Staton S.E."/>
            <person name="Cottret L."/>
            <person name="Lelandais-Briere C."/>
            <person name="Owens G.L."/>
            <person name="Carrere S."/>
            <person name="Mayjonade B."/>
            <person name="Legrand L."/>
            <person name="Gill N."/>
            <person name="Kane N.C."/>
            <person name="Bowers J.E."/>
            <person name="Hubner S."/>
            <person name="Bellec A."/>
            <person name="Berard A."/>
            <person name="Berges H."/>
            <person name="Blanchet N."/>
            <person name="Boniface M.C."/>
            <person name="Brunel D."/>
            <person name="Catrice O."/>
            <person name="Chaidir N."/>
            <person name="Claudel C."/>
            <person name="Donnadieu C."/>
            <person name="Faraut T."/>
            <person name="Fievet G."/>
            <person name="Helmstetter N."/>
            <person name="King M."/>
            <person name="Knapp S.J."/>
            <person name="Lai Z."/>
            <person name="Le Paslier M.C."/>
            <person name="Lippi Y."/>
            <person name="Lorenzon L."/>
            <person name="Mandel J.R."/>
            <person name="Marage G."/>
            <person name="Marchand G."/>
            <person name="Marquand E."/>
            <person name="Bret-Mestries E."/>
            <person name="Morien E."/>
            <person name="Nambeesan S."/>
            <person name="Nguyen T."/>
            <person name="Pegot-Espagnet P."/>
            <person name="Pouilly N."/>
            <person name="Raftis F."/>
            <person name="Sallet E."/>
            <person name="Schiex T."/>
            <person name="Thomas J."/>
            <person name="Vandecasteele C."/>
            <person name="Vares D."/>
            <person name="Vear F."/>
            <person name="Vautrin S."/>
            <person name="Crespi M."/>
            <person name="Mangin B."/>
            <person name="Burke J.M."/>
            <person name="Salse J."/>
            <person name="Munos S."/>
            <person name="Vincourt P."/>
            <person name="Rieseberg L.H."/>
            <person name="Langlade N.B."/>
        </authorList>
    </citation>
    <scope>NUCLEOTIDE SEQUENCE</scope>
    <source>
        <tissue evidence="18">Leaves</tissue>
    </source>
</reference>
<dbReference type="PROSITE" id="PS51375">
    <property type="entry name" value="PPR"/>
    <property type="match status" value="5"/>
</dbReference>
<dbReference type="EC" id="6.1.1.2" evidence="5"/>
<gene>
    <name evidence="18" type="ORF">HanXRQr2_Chr06g0252341</name>
</gene>
<evidence type="ECO:0000313" key="19">
    <source>
        <dbReference type="Proteomes" id="UP000215914"/>
    </source>
</evidence>
<evidence type="ECO:0000256" key="3">
    <source>
        <dbReference type="ARBA" id="ARBA00005594"/>
    </source>
</evidence>
<dbReference type="InterPro" id="IPR002305">
    <property type="entry name" value="aa-tRNA-synth_Ic"/>
</dbReference>
<evidence type="ECO:0000256" key="12">
    <source>
        <dbReference type="ARBA" id="ARBA00022917"/>
    </source>
</evidence>
<feature type="repeat" description="PPR" evidence="16">
    <location>
        <begin position="584"/>
        <end position="618"/>
    </location>
</feature>
<keyword evidence="6" id="KW-0150">Chloroplast</keyword>
<evidence type="ECO:0000256" key="16">
    <source>
        <dbReference type="PROSITE-ProRule" id="PRU00708"/>
    </source>
</evidence>
<dbReference type="PRINTS" id="PR01039">
    <property type="entry name" value="TRNASYNTHTRP"/>
</dbReference>
<dbReference type="SUPFAM" id="SSF52374">
    <property type="entry name" value="Nucleotidylyl transferase"/>
    <property type="match status" value="1"/>
</dbReference>
<evidence type="ECO:0000313" key="18">
    <source>
        <dbReference type="EMBL" id="KAF5801808.1"/>
    </source>
</evidence>
<dbReference type="FunFam" id="1.25.40.10:FF:000395">
    <property type="entry name" value="Pentatricopeptide repeat-containing protein chloroplastic"/>
    <property type="match status" value="1"/>
</dbReference>
<evidence type="ECO:0000256" key="4">
    <source>
        <dbReference type="ARBA" id="ARBA00006643"/>
    </source>
</evidence>
<dbReference type="Gene3D" id="3.40.50.620">
    <property type="entry name" value="HUPs"/>
    <property type="match status" value="1"/>
</dbReference>
<dbReference type="AlphaFoldDB" id="A0A9K3IRK8"/>
<keyword evidence="14" id="KW-0030">Aminoacyl-tRNA synthetase</keyword>
<dbReference type="Pfam" id="PF01535">
    <property type="entry name" value="PPR"/>
    <property type="match status" value="6"/>
</dbReference>
<keyword evidence="11" id="KW-0067">ATP-binding</keyword>
<accession>A0A9K3IRK8</accession>
<feature type="repeat" description="PPR" evidence="16">
    <location>
        <begin position="382"/>
        <end position="416"/>
    </location>
</feature>
<dbReference type="GO" id="GO:0004830">
    <property type="term" value="F:tryptophan-tRNA ligase activity"/>
    <property type="evidence" value="ECO:0007669"/>
    <property type="project" value="UniProtKB-EC"/>
</dbReference>
<feature type="repeat" description="PPR" evidence="16">
    <location>
        <begin position="452"/>
        <end position="486"/>
    </location>
</feature>
<dbReference type="EMBL" id="MNCJ02000321">
    <property type="protein sequence ID" value="KAF5801808.1"/>
    <property type="molecule type" value="Genomic_DNA"/>
</dbReference>
<dbReference type="Pfam" id="PF14432">
    <property type="entry name" value="DYW_deaminase"/>
    <property type="match status" value="1"/>
</dbReference>
<dbReference type="Proteomes" id="UP000215914">
    <property type="component" value="Unassembled WGS sequence"/>
</dbReference>